<gene>
    <name evidence="1" type="ORF">IPOD504_LOCUS4177</name>
</gene>
<name>A0ABN8HXJ3_9NEOP</name>
<evidence type="ECO:0000313" key="2">
    <source>
        <dbReference type="Proteomes" id="UP000837857"/>
    </source>
</evidence>
<feature type="non-terminal residue" evidence="1">
    <location>
        <position position="114"/>
    </location>
</feature>
<evidence type="ECO:0000313" key="1">
    <source>
        <dbReference type="EMBL" id="CAH2043164.1"/>
    </source>
</evidence>
<proteinExistence type="predicted"/>
<reference evidence="1" key="1">
    <citation type="submission" date="2022-03" db="EMBL/GenBank/DDBJ databases">
        <authorList>
            <person name="Martin H S."/>
        </authorList>
    </citation>
    <scope>NUCLEOTIDE SEQUENCE</scope>
</reference>
<dbReference type="Proteomes" id="UP000837857">
    <property type="component" value="Chromosome 15"/>
</dbReference>
<dbReference type="EMBL" id="OW152827">
    <property type="protein sequence ID" value="CAH2043164.1"/>
    <property type="molecule type" value="Genomic_DNA"/>
</dbReference>
<protein>
    <submittedName>
        <fullName evidence="1">Uncharacterized protein</fullName>
    </submittedName>
</protein>
<accession>A0ABN8HXJ3</accession>
<keyword evidence="2" id="KW-1185">Reference proteome</keyword>
<sequence length="114" mass="12921">MIESDEDRSENDATRTPQLRQIAVELSNIEEACFRTTRAGYATFSSVPDWSNVPPQSCRMDRVRERDGAQWSTLNNNGETCKKEGHKGANISGNGRILWDATDDCFNLRRRGLQ</sequence>
<organism evidence="1 2">
    <name type="scientific">Iphiclides podalirius</name>
    <name type="common">scarce swallowtail</name>
    <dbReference type="NCBI Taxonomy" id="110791"/>
    <lineage>
        <taxon>Eukaryota</taxon>
        <taxon>Metazoa</taxon>
        <taxon>Ecdysozoa</taxon>
        <taxon>Arthropoda</taxon>
        <taxon>Hexapoda</taxon>
        <taxon>Insecta</taxon>
        <taxon>Pterygota</taxon>
        <taxon>Neoptera</taxon>
        <taxon>Endopterygota</taxon>
        <taxon>Lepidoptera</taxon>
        <taxon>Glossata</taxon>
        <taxon>Ditrysia</taxon>
        <taxon>Papilionoidea</taxon>
        <taxon>Papilionidae</taxon>
        <taxon>Papilioninae</taxon>
        <taxon>Iphiclides</taxon>
    </lineage>
</organism>